<dbReference type="InterPro" id="IPR004843">
    <property type="entry name" value="Calcineurin-like_PHP"/>
</dbReference>
<evidence type="ECO:0000313" key="7">
    <source>
        <dbReference type="EMBL" id="EKP95182.1"/>
    </source>
</evidence>
<dbReference type="InterPro" id="IPR008334">
    <property type="entry name" value="5'-Nucleotdase_C"/>
</dbReference>
<dbReference type="EMBL" id="AENY02000002">
    <property type="protein sequence ID" value="EKP95182.1"/>
    <property type="molecule type" value="Genomic_DNA"/>
</dbReference>
<dbReference type="GO" id="GO:0005576">
    <property type="term" value="C:extracellular region"/>
    <property type="evidence" value="ECO:0007669"/>
    <property type="project" value="UniProtKB-SubCell"/>
</dbReference>
<dbReference type="HOGENOM" id="CLU_005854_7_3_9"/>
<dbReference type="InterPro" id="IPR029052">
    <property type="entry name" value="Metallo-depent_PP-like"/>
</dbReference>
<dbReference type="Proteomes" id="UP000005710">
    <property type="component" value="Unassembled WGS sequence"/>
</dbReference>
<dbReference type="SUPFAM" id="SSF56300">
    <property type="entry name" value="Metallo-dependent phosphatases"/>
    <property type="match status" value="1"/>
</dbReference>
<dbReference type="GO" id="GO:0030288">
    <property type="term" value="C:outer membrane-bounded periplasmic space"/>
    <property type="evidence" value="ECO:0007669"/>
    <property type="project" value="TreeGrafter"/>
</dbReference>
<dbReference type="Pfam" id="PF00149">
    <property type="entry name" value="Metallophos"/>
    <property type="match status" value="1"/>
</dbReference>
<dbReference type="Gene3D" id="3.90.780.10">
    <property type="entry name" value="5'-Nucleotidase, C-terminal domain"/>
    <property type="match status" value="1"/>
</dbReference>
<dbReference type="STRING" id="867903.ThesuDRAFT_00921"/>
<dbReference type="Pfam" id="PF02872">
    <property type="entry name" value="5_nucleotid_C"/>
    <property type="match status" value="1"/>
</dbReference>
<evidence type="ECO:0000256" key="3">
    <source>
        <dbReference type="ARBA" id="ARBA00022729"/>
    </source>
</evidence>
<dbReference type="AlphaFoldDB" id="K6PQG1"/>
<evidence type="ECO:0000259" key="6">
    <source>
        <dbReference type="Pfam" id="PF02872"/>
    </source>
</evidence>
<comment type="subcellular location">
    <subcellularLocation>
        <location evidence="1">Secreted</location>
    </subcellularLocation>
</comment>
<feature type="domain" description="Calcineurin-like phosphoesterase" evidence="5">
    <location>
        <begin position="51"/>
        <end position="283"/>
    </location>
</feature>
<accession>K6PQG1</accession>
<evidence type="ECO:0000256" key="4">
    <source>
        <dbReference type="RuleBase" id="RU362119"/>
    </source>
</evidence>
<reference evidence="7" key="1">
    <citation type="submission" date="2010-10" db="EMBL/GenBank/DDBJ databases">
        <authorList>
            <consortium name="US DOE Joint Genome Institute (JGI-PGF)"/>
            <person name="Lucas S."/>
            <person name="Copeland A."/>
            <person name="Lapidus A."/>
            <person name="Bruce D."/>
            <person name="Goodwin L."/>
            <person name="Pitluck S."/>
            <person name="Kyrpides N."/>
            <person name="Mavromatis K."/>
            <person name="Detter J.C."/>
            <person name="Han C."/>
            <person name="Land M."/>
            <person name="Hauser L."/>
            <person name="Markowitz V."/>
            <person name="Cheng J.-F."/>
            <person name="Hugenholtz P."/>
            <person name="Woyke T."/>
            <person name="Wu D."/>
            <person name="Pukall R."/>
            <person name="Wahrenburg C."/>
            <person name="Brambilla E."/>
            <person name="Klenk H.-P."/>
            <person name="Eisen J.A."/>
        </authorList>
    </citation>
    <scope>NUCLEOTIDE SEQUENCE [LARGE SCALE GENOMIC DNA]</scope>
    <source>
        <strain evidence="7">DSM 13965</strain>
    </source>
</reference>
<organism evidence="7 8">
    <name type="scientific">Thermaerobacter subterraneus DSM 13965</name>
    <dbReference type="NCBI Taxonomy" id="867903"/>
    <lineage>
        <taxon>Bacteria</taxon>
        <taxon>Bacillati</taxon>
        <taxon>Bacillota</taxon>
        <taxon>Clostridia</taxon>
        <taxon>Eubacteriales</taxon>
        <taxon>Clostridiales Family XVII. Incertae Sedis</taxon>
        <taxon>Thermaerobacter</taxon>
    </lineage>
</organism>
<evidence type="ECO:0000256" key="2">
    <source>
        <dbReference type="ARBA" id="ARBA00022525"/>
    </source>
</evidence>
<keyword evidence="4" id="KW-0378">Hydrolase</keyword>
<keyword evidence="2" id="KW-0964">Secreted</keyword>
<comment type="similarity">
    <text evidence="4">Belongs to the 5'-nucleotidase family.</text>
</comment>
<evidence type="ECO:0000259" key="5">
    <source>
        <dbReference type="Pfam" id="PF00149"/>
    </source>
</evidence>
<dbReference type="PANTHER" id="PTHR11575">
    <property type="entry name" value="5'-NUCLEOTIDASE-RELATED"/>
    <property type="match status" value="1"/>
</dbReference>
<evidence type="ECO:0000256" key="1">
    <source>
        <dbReference type="ARBA" id="ARBA00004613"/>
    </source>
</evidence>
<dbReference type="RefSeq" id="WP_006903192.1">
    <property type="nucleotide sequence ID" value="NZ_JH976535.1"/>
</dbReference>
<protein>
    <submittedName>
        <fullName evidence="7">5'-nucleotidase/2',3'-cyclic phosphodiesterase-like hydrolase</fullName>
    </submittedName>
</protein>
<gene>
    <name evidence="7" type="ORF">ThesuDRAFT_00921</name>
</gene>
<reference evidence="7" key="2">
    <citation type="submission" date="2012-10" db="EMBL/GenBank/DDBJ databases">
        <title>Improved high-quality draft of Thermaerobacter subterraneus C21, DSM 13965.</title>
        <authorList>
            <consortium name="DOE Joint Genome Institute"/>
            <person name="Eisen J."/>
            <person name="Huntemann M."/>
            <person name="Wei C.-L."/>
            <person name="Han J."/>
            <person name="Detter J.C."/>
            <person name="Han C."/>
            <person name="Tapia R."/>
            <person name="Chen A."/>
            <person name="Kyrpides N."/>
            <person name="Mavromatis K."/>
            <person name="Markowitz V."/>
            <person name="Szeto E."/>
            <person name="Ivanova N."/>
            <person name="Mikhailova N."/>
            <person name="Ovchinnikova G."/>
            <person name="Pagani I."/>
            <person name="Pati A."/>
            <person name="Goodwin L."/>
            <person name="Nordberg H.P."/>
            <person name="Cantor M.N."/>
            <person name="Hua S.X."/>
            <person name="Woyke T."/>
            <person name="Eisen J."/>
            <person name="Klenk H.-P."/>
        </authorList>
    </citation>
    <scope>NUCLEOTIDE SEQUENCE [LARGE SCALE GENOMIC DNA]</scope>
    <source>
        <strain evidence="7">DSM 13965</strain>
    </source>
</reference>
<dbReference type="PANTHER" id="PTHR11575:SF24">
    <property type="entry name" value="5'-NUCLEOTIDASE"/>
    <property type="match status" value="1"/>
</dbReference>
<dbReference type="InterPro" id="IPR006179">
    <property type="entry name" value="5_nucleotidase/apyrase"/>
</dbReference>
<feature type="domain" description="5'-Nucleotidase C-terminal" evidence="6">
    <location>
        <begin position="360"/>
        <end position="512"/>
    </location>
</feature>
<dbReference type="FunFam" id="3.90.780.10:FF:000004">
    <property type="entry name" value="UDP-sugar hydrolase, putative"/>
    <property type="match status" value="1"/>
</dbReference>
<dbReference type="GO" id="GO:0009166">
    <property type="term" value="P:nucleotide catabolic process"/>
    <property type="evidence" value="ECO:0007669"/>
    <property type="project" value="InterPro"/>
</dbReference>
<dbReference type="InterPro" id="IPR036907">
    <property type="entry name" value="5'-Nucleotdase_C_sf"/>
</dbReference>
<dbReference type="GO" id="GO:0008253">
    <property type="term" value="F:5'-nucleotidase activity"/>
    <property type="evidence" value="ECO:0007669"/>
    <property type="project" value="TreeGrafter"/>
</dbReference>
<name>K6PQG1_9FIRM</name>
<dbReference type="SUPFAM" id="SSF55816">
    <property type="entry name" value="5'-nucleotidase (syn. UDP-sugar hydrolase), C-terminal domain"/>
    <property type="match status" value="1"/>
</dbReference>
<evidence type="ECO:0000313" key="8">
    <source>
        <dbReference type="Proteomes" id="UP000005710"/>
    </source>
</evidence>
<dbReference type="GO" id="GO:0008768">
    <property type="term" value="F:UDP-sugar diphosphatase activity"/>
    <property type="evidence" value="ECO:0007669"/>
    <property type="project" value="TreeGrafter"/>
</dbReference>
<dbReference type="eggNOG" id="COG0737">
    <property type="taxonomic scope" value="Bacteria"/>
</dbReference>
<dbReference type="GO" id="GO:0000166">
    <property type="term" value="F:nucleotide binding"/>
    <property type="evidence" value="ECO:0007669"/>
    <property type="project" value="UniProtKB-KW"/>
</dbReference>
<comment type="caution">
    <text evidence="7">The sequence shown here is derived from an EMBL/GenBank/DDBJ whole genome shotgun (WGS) entry which is preliminary data.</text>
</comment>
<proteinExistence type="inferred from homology"/>
<dbReference type="Gene3D" id="3.60.21.10">
    <property type="match status" value="1"/>
</dbReference>
<keyword evidence="4" id="KW-0547">Nucleotide-binding</keyword>
<keyword evidence="8" id="KW-1185">Reference proteome</keyword>
<sequence>MRRMKRWIRAGVRRVGRLPAWLLPVVLVLLLVSPAVTSAEGAGSRTVRLQLLAINDFHGALQSRTLGGRPIGGAAVLAAYWDRWEEEAKKDGFTTLRVGVGDLVGASPPVSALLQDEPTIEALNRMHLLVSAVGNHEFDEGVAELRRLQEGGCHPVTGCFEGAKFQYLTANVVDAKTGEPLFPPYAIVRVRGIPVGFIGVTLKETPTIVTPTGVAGVRFLDEAESVNRYVAELKRQRVETIIVLLHQGGDGDRRGGPISGAIVPIVEAMDDEVDVVLSGHTHRGYWGIIDGKLVTQAYSSGTAFADVDLVLDGATGDVIDKRARIVDTYADVPPGTEPDKQIARLVARAKEQVEPIINRVVGTAADDITRQQTPAGESELGNLIADAQRWAMGTQVAFMNPGGIRADIAAGEVTWGELYEVQPFGNDLVKMTLTGAQIERLLEQQWLNQPYPRILQVSGLDYSWDPRRPVGDRVDPADIRIGGQPLDLNARYTITANSFLAAGGDNFSVFTEGQDRVVGPVDIDALVRYVEQLPQPFNARVEGRITLH</sequence>
<dbReference type="PRINTS" id="PR01607">
    <property type="entry name" value="APYRASEFAMLY"/>
</dbReference>
<keyword evidence="3" id="KW-0732">Signal</keyword>